<dbReference type="STRING" id="706587.Desti_4419"/>
<sequence length="147" mass="16414">MKEDAMLKRPWTITIAVYMLCLSIWLSMVVFLTLCSTIRMSPSWPITVTLLTVMALICYMIARGRNWARILFLIVVVLGTLLSVLRLTPPSGHSDSFGPVGAYLDYVEIVQIGLQSGAAVLLCQRASSDWFKAMKKLRTKDESDVAI</sequence>
<proteinExistence type="predicted"/>
<evidence type="ECO:0000313" key="2">
    <source>
        <dbReference type="EMBL" id="AFM27051.1"/>
    </source>
</evidence>
<organism evidence="2 3">
    <name type="scientific">Desulfomonile tiedjei (strain ATCC 49306 / DSM 6799 / DCB-1)</name>
    <dbReference type="NCBI Taxonomy" id="706587"/>
    <lineage>
        <taxon>Bacteria</taxon>
        <taxon>Pseudomonadati</taxon>
        <taxon>Thermodesulfobacteriota</taxon>
        <taxon>Desulfomonilia</taxon>
        <taxon>Desulfomonilales</taxon>
        <taxon>Desulfomonilaceae</taxon>
        <taxon>Desulfomonile</taxon>
    </lineage>
</organism>
<feature type="transmembrane region" description="Helical" evidence="1">
    <location>
        <begin position="12"/>
        <end position="32"/>
    </location>
</feature>
<dbReference type="Proteomes" id="UP000006055">
    <property type="component" value="Chromosome"/>
</dbReference>
<dbReference type="HOGENOM" id="CLU_1765094_0_0_7"/>
<evidence type="ECO:0000313" key="3">
    <source>
        <dbReference type="Proteomes" id="UP000006055"/>
    </source>
</evidence>
<dbReference type="EMBL" id="CP003360">
    <property type="protein sequence ID" value="AFM27051.1"/>
    <property type="molecule type" value="Genomic_DNA"/>
</dbReference>
<dbReference type="AlphaFoldDB" id="I4CBW0"/>
<feature type="transmembrane region" description="Helical" evidence="1">
    <location>
        <begin position="69"/>
        <end position="89"/>
    </location>
</feature>
<keyword evidence="1" id="KW-0812">Transmembrane</keyword>
<gene>
    <name evidence="2" type="ordered locus">Desti_4419</name>
</gene>
<evidence type="ECO:0000256" key="1">
    <source>
        <dbReference type="SAM" id="Phobius"/>
    </source>
</evidence>
<reference evidence="3" key="1">
    <citation type="submission" date="2012-06" db="EMBL/GenBank/DDBJ databases">
        <title>Complete sequence of chromosome of Desulfomonile tiedjei DSM 6799.</title>
        <authorList>
            <person name="Lucas S."/>
            <person name="Copeland A."/>
            <person name="Lapidus A."/>
            <person name="Glavina del Rio T."/>
            <person name="Dalin E."/>
            <person name="Tice H."/>
            <person name="Bruce D."/>
            <person name="Goodwin L."/>
            <person name="Pitluck S."/>
            <person name="Peters L."/>
            <person name="Ovchinnikova G."/>
            <person name="Zeytun A."/>
            <person name="Lu M."/>
            <person name="Kyrpides N."/>
            <person name="Mavromatis K."/>
            <person name="Ivanova N."/>
            <person name="Brettin T."/>
            <person name="Detter J.C."/>
            <person name="Han C."/>
            <person name="Larimer F."/>
            <person name="Land M."/>
            <person name="Hauser L."/>
            <person name="Markowitz V."/>
            <person name="Cheng J.-F."/>
            <person name="Hugenholtz P."/>
            <person name="Woyke T."/>
            <person name="Wu D."/>
            <person name="Spring S."/>
            <person name="Schroeder M."/>
            <person name="Brambilla E."/>
            <person name="Klenk H.-P."/>
            <person name="Eisen J.A."/>
        </authorList>
    </citation>
    <scope>NUCLEOTIDE SEQUENCE [LARGE SCALE GENOMIC DNA]</scope>
    <source>
        <strain evidence="3">ATCC 49306 / DSM 6799 / DCB-1</strain>
    </source>
</reference>
<keyword evidence="1" id="KW-1133">Transmembrane helix</keyword>
<name>I4CBW0_DESTA</name>
<protein>
    <submittedName>
        <fullName evidence="2">Uncharacterized protein</fullName>
    </submittedName>
</protein>
<keyword evidence="1" id="KW-0472">Membrane</keyword>
<keyword evidence="3" id="KW-1185">Reference proteome</keyword>
<accession>I4CBW0</accession>
<dbReference type="KEGG" id="dti:Desti_4419"/>
<feature type="transmembrane region" description="Helical" evidence="1">
    <location>
        <begin position="44"/>
        <end position="62"/>
    </location>
</feature>